<feature type="region of interest" description="Disordered" evidence="1">
    <location>
        <begin position="167"/>
        <end position="206"/>
    </location>
</feature>
<keyword evidence="4" id="KW-1185">Reference proteome</keyword>
<protein>
    <submittedName>
        <fullName evidence="3">NB-ARC domain containing protein</fullName>
    </submittedName>
</protein>
<evidence type="ECO:0000313" key="3">
    <source>
        <dbReference type="EnsemblPlants" id="PGSC0003DMT400096591"/>
    </source>
</evidence>
<evidence type="ECO:0000256" key="1">
    <source>
        <dbReference type="SAM" id="MobiDB-lite"/>
    </source>
</evidence>
<dbReference type="Pfam" id="PF14111">
    <property type="entry name" value="DUF4283"/>
    <property type="match status" value="1"/>
</dbReference>
<feature type="region of interest" description="Disordered" evidence="1">
    <location>
        <begin position="225"/>
        <end position="289"/>
    </location>
</feature>
<name>M1DYT0_SOLTU</name>
<sequence length="289" mass="32958">MLSQSARIKQYTEKSLKPVSLLHGEPMVVFDSKDLETFITEENLKYALIAKFSHGRPELPDLRKILPQQLRFKGECNIGLLESRHVLLRFTLKEDYIAIFSKTSRSIKFAGTVIPFRIQKWTPSFSPMEETSIAMAWISFPSLPCQYFARNALFSMASVVGQPLDVDQATNDKTRPSTARKNEQEALASEFSPTRGYDSDLGDDSFNEDEEENMLDVCFDKVARDGDISPRHQRSGSNENKKKTHGRQHSWDGKVTREFVPRHLPMRQAKQNHTTVSIASTRSNTSKKK</sequence>
<reference evidence="4" key="1">
    <citation type="journal article" date="2011" name="Nature">
        <title>Genome sequence and analysis of the tuber crop potato.</title>
        <authorList>
            <consortium name="The Potato Genome Sequencing Consortium"/>
        </authorList>
    </citation>
    <scope>NUCLEOTIDE SEQUENCE [LARGE SCALE GENOMIC DNA]</scope>
    <source>
        <strain evidence="4">cv. DM1-3 516 R44</strain>
    </source>
</reference>
<proteinExistence type="predicted"/>
<dbReference type="PANTHER" id="PTHR31286:SF179">
    <property type="entry name" value="RNASE H TYPE-1 DOMAIN-CONTAINING PROTEIN"/>
    <property type="match status" value="1"/>
</dbReference>
<dbReference type="Gramene" id="PGSC0003DMT400096591">
    <property type="protein sequence ID" value="PGSC0003DMT400096591"/>
    <property type="gene ID" value="PGSC0003DMG400046162"/>
</dbReference>
<evidence type="ECO:0000259" key="2">
    <source>
        <dbReference type="Pfam" id="PF14111"/>
    </source>
</evidence>
<dbReference type="PaxDb" id="4113-PGSC0003DMT400096591"/>
<accession>M1DYT0</accession>
<evidence type="ECO:0000313" key="4">
    <source>
        <dbReference type="Proteomes" id="UP000011115"/>
    </source>
</evidence>
<dbReference type="EnsemblPlants" id="PGSC0003DMT400096591">
    <property type="protein sequence ID" value="PGSC0003DMT400096591"/>
    <property type="gene ID" value="PGSC0003DMG400046162"/>
</dbReference>
<dbReference type="InParanoid" id="M1DYT0"/>
<feature type="compositionally biased region" description="Basic and acidic residues" evidence="1">
    <location>
        <begin position="170"/>
        <end position="184"/>
    </location>
</feature>
<reference evidence="3" key="2">
    <citation type="submission" date="2015-06" db="UniProtKB">
        <authorList>
            <consortium name="EnsemblPlants"/>
        </authorList>
    </citation>
    <scope>IDENTIFICATION</scope>
    <source>
        <strain evidence="3">DM1-3 516 R44</strain>
    </source>
</reference>
<feature type="domain" description="DUF4283" evidence="2">
    <location>
        <begin position="41"/>
        <end position="129"/>
    </location>
</feature>
<dbReference type="InterPro" id="IPR040256">
    <property type="entry name" value="At4g02000-like"/>
</dbReference>
<dbReference type="PANTHER" id="PTHR31286">
    <property type="entry name" value="GLYCINE-RICH CELL WALL STRUCTURAL PROTEIN 1.8-LIKE"/>
    <property type="match status" value="1"/>
</dbReference>
<dbReference type="HOGENOM" id="CLU_964441_0_0_1"/>
<dbReference type="Proteomes" id="UP000011115">
    <property type="component" value="Unassembled WGS sequence"/>
</dbReference>
<feature type="compositionally biased region" description="Polar residues" evidence="1">
    <location>
        <begin position="269"/>
        <end position="289"/>
    </location>
</feature>
<feature type="compositionally biased region" description="Basic and acidic residues" evidence="1">
    <location>
        <begin position="249"/>
        <end position="261"/>
    </location>
</feature>
<organism evidence="3 4">
    <name type="scientific">Solanum tuberosum</name>
    <name type="common">Potato</name>
    <dbReference type="NCBI Taxonomy" id="4113"/>
    <lineage>
        <taxon>Eukaryota</taxon>
        <taxon>Viridiplantae</taxon>
        <taxon>Streptophyta</taxon>
        <taxon>Embryophyta</taxon>
        <taxon>Tracheophyta</taxon>
        <taxon>Spermatophyta</taxon>
        <taxon>Magnoliopsida</taxon>
        <taxon>eudicotyledons</taxon>
        <taxon>Gunneridae</taxon>
        <taxon>Pentapetalae</taxon>
        <taxon>asterids</taxon>
        <taxon>lamiids</taxon>
        <taxon>Solanales</taxon>
        <taxon>Solanaceae</taxon>
        <taxon>Solanoideae</taxon>
        <taxon>Solaneae</taxon>
        <taxon>Solanum</taxon>
    </lineage>
</organism>
<dbReference type="InterPro" id="IPR025558">
    <property type="entry name" value="DUF4283"/>
</dbReference>
<dbReference type="OMA" id="EPRIWID"/>
<dbReference type="AlphaFoldDB" id="M1DYT0"/>